<evidence type="ECO:0000256" key="1">
    <source>
        <dbReference type="SAM" id="MobiDB-lite"/>
    </source>
</evidence>
<name>A0A1C1CQK8_9EURO</name>
<organism evidence="2 3">
    <name type="scientific">Cladophialophora carrionii</name>
    <dbReference type="NCBI Taxonomy" id="86049"/>
    <lineage>
        <taxon>Eukaryota</taxon>
        <taxon>Fungi</taxon>
        <taxon>Dikarya</taxon>
        <taxon>Ascomycota</taxon>
        <taxon>Pezizomycotina</taxon>
        <taxon>Eurotiomycetes</taxon>
        <taxon>Chaetothyriomycetidae</taxon>
        <taxon>Chaetothyriales</taxon>
        <taxon>Herpotrichiellaceae</taxon>
        <taxon>Cladophialophora</taxon>
    </lineage>
</organism>
<comment type="caution">
    <text evidence="2">The sequence shown here is derived from an EMBL/GenBank/DDBJ whole genome shotgun (WGS) entry which is preliminary data.</text>
</comment>
<dbReference type="EMBL" id="LGRB01000010">
    <property type="protein sequence ID" value="OCT50804.1"/>
    <property type="molecule type" value="Genomic_DNA"/>
</dbReference>
<dbReference type="OrthoDB" id="1045822at2759"/>
<accession>A0A1C1CQK8</accession>
<dbReference type="eggNOG" id="ENOG502S7UD">
    <property type="taxonomic scope" value="Eukaryota"/>
</dbReference>
<dbReference type="VEuPathDB" id="FungiDB:CLCR_07738"/>
<dbReference type="VEuPathDB" id="FungiDB:G647_05229"/>
<feature type="compositionally biased region" description="Low complexity" evidence="1">
    <location>
        <begin position="1"/>
        <end position="17"/>
    </location>
</feature>
<reference evidence="3" key="1">
    <citation type="submission" date="2015-07" db="EMBL/GenBank/DDBJ databases">
        <authorList>
            <person name="Teixeira M.M."/>
            <person name="Souza R.C."/>
            <person name="Almeida L.G."/>
            <person name="Vicente V.A."/>
            <person name="de Hoog S."/>
            <person name="Bocca A.L."/>
            <person name="de Almeida S.R."/>
            <person name="Vasconcelos A.T."/>
            <person name="Felipe M.S."/>
        </authorList>
    </citation>
    <scope>NUCLEOTIDE SEQUENCE [LARGE SCALE GENOMIC DNA]</scope>
    <source>
        <strain evidence="3">KSF</strain>
    </source>
</reference>
<evidence type="ECO:0000313" key="2">
    <source>
        <dbReference type="EMBL" id="OCT50804.1"/>
    </source>
</evidence>
<dbReference type="AlphaFoldDB" id="A0A1C1CQK8"/>
<protein>
    <submittedName>
        <fullName evidence="2">Uncharacterized protein</fullName>
    </submittedName>
</protein>
<feature type="region of interest" description="Disordered" evidence="1">
    <location>
        <begin position="1"/>
        <end position="21"/>
    </location>
</feature>
<proteinExistence type="predicted"/>
<dbReference type="STRING" id="86049.A0A1C1CQK8"/>
<dbReference type="Proteomes" id="UP000094526">
    <property type="component" value="Unassembled WGS sequence"/>
</dbReference>
<gene>
    <name evidence="2" type="ORF">CLCR_07738</name>
</gene>
<keyword evidence="3" id="KW-1185">Reference proteome</keyword>
<sequence>MASDAHAPAPAAAHAPAQGGMIDQKDVQDWVQRFNEGLADSSVITAPSAPDARPWHTSFFSCFAPIDTCRCSSSIGHISSDELIPQHRPDYLLRAMRDLRQDTPPKPKAWKHGWLQLHQRLGESAPEADSPVGFNLTGDG</sequence>
<evidence type="ECO:0000313" key="3">
    <source>
        <dbReference type="Proteomes" id="UP000094526"/>
    </source>
</evidence>